<comment type="caution">
    <text evidence="1">The sequence shown here is derived from an EMBL/GenBank/DDBJ whole genome shotgun (WGS) entry which is preliminary data.</text>
</comment>
<proteinExistence type="predicted"/>
<accession>A0A2T0SCA5</accession>
<reference evidence="1 2" key="1">
    <citation type="submission" date="2018-03" db="EMBL/GenBank/DDBJ databases">
        <title>Genomic Encyclopedia of Archaeal and Bacterial Type Strains, Phase II (KMG-II): from individual species to whole genera.</title>
        <authorList>
            <person name="Goeker M."/>
        </authorList>
    </citation>
    <scope>NUCLEOTIDE SEQUENCE [LARGE SCALE GENOMIC DNA]</scope>
    <source>
        <strain evidence="1 2">DSM 28354</strain>
    </source>
</reference>
<sequence>MKTISFTIDLKSFCLGALTVGAVLLMANKPTGEPAQQNQPGWPTQRYQAVVNKDTRTIIIDTQTGRFLVERPAAVGLPGWAPVDFEEVYKRR</sequence>
<dbReference type="Proteomes" id="UP000238375">
    <property type="component" value="Unassembled WGS sequence"/>
</dbReference>
<dbReference type="AlphaFoldDB" id="A0A2T0SCA5"/>
<name>A0A2T0SCA5_9BACT</name>
<gene>
    <name evidence="1" type="ORF">CLV58_12317</name>
</gene>
<dbReference type="EMBL" id="PVTE01000023">
    <property type="protein sequence ID" value="PRY31054.1"/>
    <property type="molecule type" value="Genomic_DNA"/>
</dbReference>
<dbReference type="RefSeq" id="WP_106139897.1">
    <property type="nucleotide sequence ID" value="NZ_PVTE01000023.1"/>
</dbReference>
<keyword evidence="2" id="KW-1185">Reference proteome</keyword>
<evidence type="ECO:0000313" key="2">
    <source>
        <dbReference type="Proteomes" id="UP000238375"/>
    </source>
</evidence>
<dbReference type="OrthoDB" id="965336at2"/>
<organism evidence="1 2">
    <name type="scientific">Spirosoma oryzae</name>
    <dbReference type="NCBI Taxonomy" id="1469603"/>
    <lineage>
        <taxon>Bacteria</taxon>
        <taxon>Pseudomonadati</taxon>
        <taxon>Bacteroidota</taxon>
        <taxon>Cytophagia</taxon>
        <taxon>Cytophagales</taxon>
        <taxon>Cytophagaceae</taxon>
        <taxon>Spirosoma</taxon>
    </lineage>
</organism>
<evidence type="ECO:0000313" key="1">
    <source>
        <dbReference type="EMBL" id="PRY31054.1"/>
    </source>
</evidence>
<protein>
    <submittedName>
        <fullName evidence="1">Uncharacterized protein</fullName>
    </submittedName>
</protein>